<gene>
    <name evidence="2" type="ORF">METZ01_LOCUS57825</name>
</gene>
<feature type="compositionally biased region" description="Basic and acidic residues" evidence="1">
    <location>
        <begin position="33"/>
        <end position="45"/>
    </location>
</feature>
<sequence length="63" mass="6940">MDEPTPEIEADDEPESSGSKVGKFKVVMPGTESGERRTFKVRFVDDDGNPTQEPVIEEAEGLE</sequence>
<evidence type="ECO:0000256" key="1">
    <source>
        <dbReference type="SAM" id="MobiDB-lite"/>
    </source>
</evidence>
<protein>
    <submittedName>
        <fullName evidence="2">Uncharacterized protein</fullName>
    </submittedName>
</protein>
<dbReference type="AlphaFoldDB" id="A0A381SNQ2"/>
<organism evidence="2">
    <name type="scientific">marine metagenome</name>
    <dbReference type="NCBI Taxonomy" id="408172"/>
    <lineage>
        <taxon>unclassified sequences</taxon>
        <taxon>metagenomes</taxon>
        <taxon>ecological metagenomes</taxon>
    </lineage>
</organism>
<feature type="region of interest" description="Disordered" evidence="1">
    <location>
        <begin position="1"/>
        <end position="63"/>
    </location>
</feature>
<proteinExistence type="predicted"/>
<reference evidence="2" key="1">
    <citation type="submission" date="2018-05" db="EMBL/GenBank/DDBJ databases">
        <authorList>
            <person name="Lanie J.A."/>
            <person name="Ng W.-L."/>
            <person name="Kazmierczak K.M."/>
            <person name="Andrzejewski T.M."/>
            <person name="Davidsen T.M."/>
            <person name="Wayne K.J."/>
            <person name="Tettelin H."/>
            <person name="Glass J.I."/>
            <person name="Rusch D."/>
            <person name="Podicherti R."/>
            <person name="Tsui H.-C.T."/>
            <person name="Winkler M.E."/>
        </authorList>
    </citation>
    <scope>NUCLEOTIDE SEQUENCE</scope>
</reference>
<dbReference type="EMBL" id="UINC01003284">
    <property type="protein sequence ID" value="SVA04971.1"/>
    <property type="molecule type" value="Genomic_DNA"/>
</dbReference>
<evidence type="ECO:0000313" key="2">
    <source>
        <dbReference type="EMBL" id="SVA04971.1"/>
    </source>
</evidence>
<feature type="compositionally biased region" description="Acidic residues" evidence="1">
    <location>
        <begin position="1"/>
        <end position="15"/>
    </location>
</feature>
<name>A0A381SNQ2_9ZZZZ</name>
<accession>A0A381SNQ2</accession>